<dbReference type="EMBL" id="PSZC01000009">
    <property type="protein sequence ID" value="PPJ37462.1"/>
    <property type="molecule type" value="Genomic_DNA"/>
</dbReference>
<accession>A0A2S6AQF8</accession>
<reference evidence="1 2" key="1">
    <citation type="submission" date="2018-02" db="EMBL/GenBank/DDBJ databases">
        <title>8 Nocardia nova and 1 Nocardia cyriacigeorgica strain used for evolution to TMP-SMX.</title>
        <authorList>
            <person name="Mehta H."/>
            <person name="Weng J."/>
            <person name="Shamoo Y."/>
        </authorList>
    </citation>
    <scope>NUCLEOTIDE SEQUENCE [LARGE SCALE GENOMIC DNA]</scope>
    <source>
        <strain evidence="1 2">MDA3139</strain>
    </source>
</reference>
<dbReference type="OrthoDB" id="3662945at2"/>
<sequence length="386" mass="42309">MTTLLFDAGPYSLGQTTTSGIGLRVAELSAALAHDFSVYVYSPATEVHEPIDVGDAELVTDEADWPGLLTDTDAVFFFDMPDPRRIEQARREGALIVSENAPPIEQLEYPRFRPGGVFDTDTYRELVDTYRFQLTHSDLFIARSHVERTTLIANLAGYGLLTPQDLARSRQLDHRITTIPIGYSTTTSPRATARIPGATGQGRGEVLWTGGLWTFMDPVAAVRAVARARAGGVDVGLRFLHAAPHPDTDAVHAEVTRTAYDLGIDDHVVLHTDPVRHDDRDRYLRHAAGLICLARPGIENQTCVRLRARDSRLYGLTLLVDPFGATATELAADGLAVAVDPADTDTIASYLAVLVSDRPPRPATPQEWAYEHTAEPLVAQLRQRLN</sequence>
<dbReference type="RefSeq" id="WP_104379958.1">
    <property type="nucleotide sequence ID" value="NZ_PSZC01000009.1"/>
</dbReference>
<gene>
    <name evidence="1" type="ORF">C5E45_15200</name>
</gene>
<dbReference type="Gene3D" id="3.40.50.2000">
    <property type="entry name" value="Glycogen Phosphorylase B"/>
    <property type="match status" value="1"/>
</dbReference>
<comment type="caution">
    <text evidence="1">The sequence shown here is derived from an EMBL/GenBank/DDBJ whole genome shotgun (WGS) entry which is preliminary data.</text>
</comment>
<proteinExistence type="predicted"/>
<evidence type="ECO:0000313" key="1">
    <source>
        <dbReference type="EMBL" id="PPJ37462.1"/>
    </source>
</evidence>
<dbReference type="SUPFAM" id="SSF53756">
    <property type="entry name" value="UDP-Glycosyltransferase/glycogen phosphorylase"/>
    <property type="match status" value="1"/>
</dbReference>
<organism evidence="1 2">
    <name type="scientific">Nocardia nova</name>
    <dbReference type="NCBI Taxonomy" id="37330"/>
    <lineage>
        <taxon>Bacteria</taxon>
        <taxon>Bacillati</taxon>
        <taxon>Actinomycetota</taxon>
        <taxon>Actinomycetes</taxon>
        <taxon>Mycobacteriales</taxon>
        <taxon>Nocardiaceae</taxon>
        <taxon>Nocardia</taxon>
    </lineage>
</organism>
<evidence type="ECO:0000313" key="2">
    <source>
        <dbReference type="Proteomes" id="UP000239874"/>
    </source>
</evidence>
<dbReference type="AlphaFoldDB" id="A0A2S6AQF8"/>
<dbReference type="Proteomes" id="UP000239874">
    <property type="component" value="Unassembled WGS sequence"/>
</dbReference>
<protein>
    <recommendedName>
        <fullName evidence="3">Glycosyltransferase</fullName>
    </recommendedName>
</protein>
<name>A0A2S6AQF8_9NOCA</name>
<evidence type="ECO:0008006" key="3">
    <source>
        <dbReference type="Google" id="ProtNLM"/>
    </source>
</evidence>